<keyword evidence="3" id="KW-1185">Reference proteome</keyword>
<feature type="transmembrane region" description="Helical" evidence="1">
    <location>
        <begin position="63"/>
        <end position="84"/>
    </location>
</feature>
<keyword evidence="1" id="KW-0472">Membrane</keyword>
<gene>
    <name evidence="2" type="ORF">OIU79_008311</name>
</gene>
<comment type="caution">
    <text evidence="2">The sequence shown here is derived from an EMBL/GenBank/DDBJ whole genome shotgun (WGS) entry which is preliminary data.</text>
</comment>
<sequence>MELDMVVVEAKEQVMEVEKVALVGVAVVEEAVVVVVEVMVLQVNMMPGMVQVVGVVKVAADMLLDTALSLFCDLINMITCLLAYSTKKNKVKLRRCL</sequence>
<dbReference type="Proteomes" id="UP001151532">
    <property type="component" value="Chromosome 1"/>
</dbReference>
<reference evidence="2" key="2">
    <citation type="journal article" date="2023" name="Int. J. Mol. Sci.">
        <title>De Novo Assembly and Annotation of 11 Diverse Shrub Willow (Salix) Genomes Reveals Novel Gene Organization in Sex-Linked Regions.</title>
        <authorList>
            <person name="Hyden B."/>
            <person name="Feng K."/>
            <person name="Yates T.B."/>
            <person name="Jawdy S."/>
            <person name="Cereghino C."/>
            <person name="Smart L.B."/>
            <person name="Muchero W."/>
        </authorList>
    </citation>
    <scope>NUCLEOTIDE SEQUENCE</scope>
    <source>
        <tissue evidence="2">Shoot tip</tissue>
    </source>
</reference>
<accession>A0A9Q0TIE0</accession>
<name>A0A9Q0TIE0_SALPP</name>
<dbReference type="AlphaFoldDB" id="A0A9Q0TIE0"/>
<reference evidence="2" key="1">
    <citation type="submission" date="2022-11" db="EMBL/GenBank/DDBJ databases">
        <authorList>
            <person name="Hyden B.L."/>
            <person name="Feng K."/>
            <person name="Yates T."/>
            <person name="Jawdy S."/>
            <person name="Smart L.B."/>
            <person name="Muchero W."/>
        </authorList>
    </citation>
    <scope>NUCLEOTIDE SEQUENCE</scope>
    <source>
        <tissue evidence="2">Shoot tip</tissue>
    </source>
</reference>
<dbReference type="EMBL" id="JAPFFK010000015">
    <property type="protein sequence ID" value="KAJ6712070.1"/>
    <property type="molecule type" value="Genomic_DNA"/>
</dbReference>
<keyword evidence="1" id="KW-1133">Transmembrane helix</keyword>
<feature type="transmembrane region" description="Helical" evidence="1">
    <location>
        <begin position="20"/>
        <end position="43"/>
    </location>
</feature>
<protein>
    <submittedName>
        <fullName evidence="2">Uncharacterized protein</fullName>
    </submittedName>
</protein>
<proteinExistence type="predicted"/>
<organism evidence="2 3">
    <name type="scientific">Salix purpurea</name>
    <name type="common">Purple osier willow</name>
    <dbReference type="NCBI Taxonomy" id="77065"/>
    <lineage>
        <taxon>Eukaryota</taxon>
        <taxon>Viridiplantae</taxon>
        <taxon>Streptophyta</taxon>
        <taxon>Embryophyta</taxon>
        <taxon>Tracheophyta</taxon>
        <taxon>Spermatophyta</taxon>
        <taxon>Magnoliopsida</taxon>
        <taxon>eudicotyledons</taxon>
        <taxon>Gunneridae</taxon>
        <taxon>Pentapetalae</taxon>
        <taxon>rosids</taxon>
        <taxon>fabids</taxon>
        <taxon>Malpighiales</taxon>
        <taxon>Salicaceae</taxon>
        <taxon>Saliceae</taxon>
        <taxon>Salix</taxon>
    </lineage>
</organism>
<evidence type="ECO:0000313" key="3">
    <source>
        <dbReference type="Proteomes" id="UP001151532"/>
    </source>
</evidence>
<evidence type="ECO:0000313" key="2">
    <source>
        <dbReference type="EMBL" id="KAJ6712070.1"/>
    </source>
</evidence>
<evidence type="ECO:0000256" key="1">
    <source>
        <dbReference type="SAM" id="Phobius"/>
    </source>
</evidence>
<keyword evidence="1" id="KW-0812">Transmembrane</keyword>